<name>A0A4Q0XS10_9BACT</name>
<dbReference type="Gene3D" id="3.40.30.10">
    <property type="entry name" value="Glutaredoxin"/>
    <property type="match status" value="1"/>
</dbReference>
<reference evidence="3 4" key="1">
    <citation type="submission" date="2017-10" db="EMBL/GenBank/DDBJ databases">
        <title>Genomics of the genus Arcobacter.</title>
        <authorList>
            <person name="Perez-Cataluna A."/>
            <person name="Figueras M.J."/>
        </authorList>
    </citation>
    <scope>NUCLEOTIDE SEQUENCE [LARGE SCALE GENOMIC DNA]</scope>
    <source>
        <strain evidence="3 4">CECT 8987</strain>
    </source>
</reference>
<evidence type="ECO:0000313" key="4">
    <source>
        <dbReference type="Proteomes" id="UP000290657"/>
    </source>
</evidence>
<dbReference type="InterPro" id="IPR006503">
    <property type="entry name" value="Nase-assoc"/>
</dbReference>
<dbReference type="InterPro" id="IPR006660">
    <property type="entry name" value="Arsenate_reductase-like"/>
</dbReference>
<dbReference type="PANTHER" id="PTHR30041:SF8">
    <property type="entry name" value="PROTEIN YFFB"/>
    <property type="match status" value="1"/>
</dbReference>
<comment type="caution">
    <text evidence="3">The sequence shown here is derived from an EMBL/GenBank/DDBJ whole genome shotgun (WGS) entry which is preliminary data.</text>
</comment>
<dbReference type="InterPro" id="IPR036249">
    <property type="entry name" value="Thioredoxin-like_sf"/>
</dbReference>
<protein>
    <recommendedName>
        <fullName evidence="5">Nitrogenase-associated protein</fullName>
    </recommendedName>
</protein>
<organism evidence="3 4">
    <name type="scientific">Candidatus Marinarcus aquaticus</name>
    <dbReference type="NCBI Taxonomy" id="2044504"/>
    <lineage>
        <taxon>Bacteria</taxon>
        <taxon>Pseudomonadati</taxon>
        <taxon>Campylobacterota</taxon>
        <taxon>Epsilonproteobacteria</taxon>
        <taxon>Campylobacterales</taxon>
        <taxon>Arcobacteraceae</taxon>
        <taxon>Candidatus Marinarcus</taxon>
    </lineage>
</organism>
<dbReference type="EMBL" id="PDKN01000002">
    <property type="protein sequence ID" value="RXJ60042.1"/>
    <property type="molecule type" value="Genomic_DNA"/>
</dbReference>
<dbReference type="OrthoDB" id="5432555at2"/>
<dbReference type="SUPFAM" id="SSF52833">
    <property type="entry name" value="Thioredoxin-like"/>
    <property type="match status" value="1"/>
</dbReference>
<keyword evidence="4" id="KW-1185">Reference proteome</keyword>
<sequence length="141" mass="16044">MQFLLKPTVIFYEKTGCLGNARQKSLLKKHGVEFEVRSMLDTVWTKESLEPFFDGLEVEQIINPFAPAIKNSEITVESLSKEQAVELMIQEPILIKRPLLQINQQYFCGFDISILNAVLNIHMPIPENINTCTSSEICKSV</sequence>
<dbReference type="Pfam" id="PF03960">
    <property type="entry name" value="ArsC"/>
    <property type="match status" value="1"/>
</dbReference>
<dbReference type="PANTHER" id="PTHR30041">
    <property type="entry name" value="ARSENATE REDUCTASE"/>
    <property type="match status" value="1"/>
</dbReference>
<evidence type="ECO:0000256" key="1">
    <source>
        <dbReference type="ARBA" id="ARBA00007198"/>
    </source>
</evidence>
<dbReference type="AlphaFoldDB" id="A0A4Q0XS10"/>
<dbReference type="RefSeq" id="WP_128995343.1">
    <property type="nucleotide sequence ID" value="NZ_PDKN01000002.1"/>
</dbReference>
<comment type="similarity">
    <text evidence="1 2">Belongs to the ArsC family.</text>
</comment>
<gene>
    <name evidence="3" type="ORF">CRV04_03250</name>
</gene>
<evidence type="ECO:0000313" key="3">
    <source>
        <dbReference type="EMBL" id="RXJ60042.1"/>
    </source>
</evidence>
<dbReference type="Proteomes" id="UP000290657">
    <property type="component" value="Unassembled WGS sequence"/>
</dbReference>
<dbReference type="NCBIfam" id="TIGR01616">
    <property type="entry name" value="nitro_assoc"/>
    <property type="match status" value="1"/>
</dbReference>
<dbReference type="PROSITE" id="PS51353">
    <property type="entry name" value="ARSC"/>
    <property type="match status" value="1"/>
</dbReference>
<proteinExistence type="inferred from homology"/>
<evidence type="ECO:0000256" key="2">
    <source>
        <dbReference type="PROSITE-ProRule" id="PRU01282"/>
    </source>
</evidence>
<evidence type="ECO:0008006" key="5">
    <source>
        <dbReference type="Google" id="ProtNLM"/>
    </source>
</evidence>
<accession>A0A4Q0XS10</accession>